<dbReference type="Gene3D" id="3.50.50.60">
    <property type="entry name" value="FAD/NAD(P)-binding domain"/>
    <property type="match status" value="1"/>
</dbReference>
<keyword evidence="3" id="KW-1185">Reference proteome</keyword>
<dbReference type="GO" id="GO:0016491">
    <property type="term" value="F:oxidoreductase activity"/>
    <property type="evidence" value="ECO:0007669"/>
    <property type="project" value="InterPro"/>
</dbReference>
<dbReference type="SUPFAM" id="SSF51905">
    <property type="entry name" value="FAD/NAD(P)-binding domain"/>
    <property type="match status" value="1"/>
</dbReference>
<dbReference type="Proteomes" id="UP000248553">
    <property type="component" value="Unassembled WGS sequence"/>
</dbReference>
<dbReference type="PANTHER" id="PTHR42841">
    <property type="entry name" value="AMINE OXIDASE"/>
    <property type="match status" value="1"/>
</dbReference>
<gene>
    <name evidence="2" type="ORF">DLM85_17590</name>
</gene>
<organism evidence="2 3">
    <name type="scientific">Hymenobacter edaphi</name>
    <dbReference type="NCBI Taxonomy" id="2211146"/>
    <lineage>
        <taxon>Bacteria</taxon>
        <taxon>Pseudomonadati</taxon>
        <taxon>Bacteroidota</taxon>
        <taxon>Cytophagia</taxon>
        <taxon>Cytophagales</taxon>
        <taxon>Hymenobacteraceae</taxon>
        <taxon>Hymenobacter</taxon>
    </lineage>
</organism>
<evidence type="ECO:0000259" key="1">
    <source>
        <dbReference type="Pfam" id="PF01593"/>
    </source>
</evidence>
<dbReference type="RefSeq" id="WP_111479439.1">
    <property type="nucleotide sequence ID" value="NZ_QHKM01000006.1"/>
</dbReference>
<dbReference type="InterPro" id="IPR002937">
    <property type="entry name" value="Amino_oxidase"/>
</dbReference>
<dbReference type="InterPro" id="IPR036188">
    <property type="entry name" value="FAD/NAD-bd_sf"/>
</dbReference>
<sequence>MNAVDSTPQAPVLIIGAGMAGLTCACYLHRAGRPVQVLEAADAVGGRVRTDLTPDGFRLDHGFQILLTRYPEVQRLIDYGALQLQPFTSGAVIRLPDGRQTTLRNPLRQPLRGIAAATAPIGSWADKLRLVSLAQHVKQHRAEELLARPATDTLTFLRRYGWSEQMIETFFRPFFGGIYLDRELTTASNFFEFVFKQFVEGDAALPARGMQEIPRQLAARLPAEAVQLHTRVAAIEGNTVRLTDGRTLQGSAVVLATDGPAAYQLLPALTANEPTASRRTTCTYFAVDGPSPGRGDKLLRLNAAPGALAHNVAFPSDVAPEYAPAGQALISVSTHGAHGLSDDALAQRLRQELTNWFGAAANSWRRLGTYHIEHALPVYEAGPARETAQQPRRLAEGLYRCGDWAAYPSLNAAMATGREVAEAILGA</sequence>
<dbReference type="AlphaFoldDB" id="A0A328BAM6"/>
<proteinExistence type="predicted"/>
<accession>A0A328BAM6</accession>
<dbReference type="EMBL" id="QHKM01000006">
    <property type="protein sequence ID" value="RAK64510.1"/>
    <property type="molecule type" value="Genomic_DNA"/>
</dbReference>
<evidence type="ECO:0000313" key="3">
    <source>
        <dbReference type="Proteomes" id="UP000248553"/>
    </source>
</evidence>
<protein>
    <submittedName>
        <fullName evidence="2">FAD-dependent oxidoreductase</fullName>
    </submittedName>
</protein>
<name>A0A328BAM6_9BACT</name>
<evidence type="ECO:0000313" key="2">
    <source>
        <dbReference type="EMBL" id="RAK64510.1"/>
    </source>
</evidence>
<dbReference type="Gene3D" id="1.10.3110.10">
    <property type="entry name" value="protoporphyrinogen ix oxidase, domain 3"/>
    <property type="match status" value="1"/>
</dbReference>
<feature type="domain" description="Amine oxidase" evidence="1">
    <location>
        <begin position="19"/>
        <end position="425"/>
    </location>
</feature>
<dbReference type="OrthoDB" id="9767561at2"/>
<dbReference type="Gene3D" id="3.90.660.20">
    <property type="entry name" value="Protoporphyrinogen oxidase, mitochondrial, domain 2"/>
    <property type="match status" value="1"/>
</dbReference>
<dbReference type="Pfam" id="PF01593">
    <property type="entry name" value="Amino_oxidase"/>
    <property type="match status" value="1"/>
</dbReference>
<reference evidence="3" key="1">
    <citation type="submission" date="2018-05" db="EMBL/GenBank/DDBJ databases">
        <authorList>
            <person name="Nie L."/>
        </authorList>
    </citation>
    <scope>NUCLEOTIDE SEQUENCE [LARGE SCALE GENOMIC DNA]</scope>
    <source>
        <strain evidence="3">NL</strain>
    </source>
</reference>
<comment type="caution">
    <text evidence="2">The sequence shown here is derived from an EMBL/GenBank/DDBJ whole genome shotgun (WGS) entry which is preliminary data.</text>
</comment>